<comment type="caution">
    <text evidence="2">The sequence shown here is derived from an EMBL/GenBank/DDBJ whole genome shotgun (WGS) entry which is preliminary data.</text>
</comment>
<dbReference type="Proteomes" id="UP001634393">
    <property type="component" value="Unassembled WGS sequence"/>
</dbReference>
<name>A0ABD3SYR2_9LAMI</name>
<evidence type="ECO:0000256" key="1">
    <source>
        <dbReference type="SAM" id="MobiDB-lite"/>
    </source>
</evidence>
<sequence length="425" mass="46348">MASSFSQSPIFSSLLPIYKKLSTTHSFSPQPNNFFTFKNSKISSSNTEPSPNPQENSPESQIPEQDPIKLAFAKAKSYKKSIQSNNPTSNPPQESIFGKNTTEVKDGDDVPLTVKLAMEKAKEYKKNKGSVEKSIIESTEVDEKIEGLKSDEVVKDGGGEKEVSLGVKLALEKAKEYKKNKGFVGSSEMLASGLNGGNGRIPGDEEIIKNAGKKKELTISNIDFVGLGFSDKKSGRDVPAGLVPISDPFPEGDLPEVEILVGDSTNFGTASTKSIPIEEDDVDLYKPKVSTWGVFPRPNDISKTYGGGRTLRPGEALETAEEKAAKQARTKQLLAAYKSKFGLNIDPKIKSDCEKALKEGDSLMDLGKLKEALPFYEQVMEKMPFKSELHGLAAVQWSICLDSLSRSTSFLHFYAITGVKHVHLS</sequence>
<feature type="compositionally biased region" description="Low complexity" evidence="1">
    <location>
        <begin position="43"/>
        <end position="61"/>
    </location>
</feature>
<keyword evidence="3" id="KW-1185">Reference proteome</keyword>
<accession>A0ABD3SYR2</accession>
<feature type="compositionally biased region" description="Polar residues" evidence="1">
    <location>
        <begin position="80"/>
        <end position="101"/>
    </location>
</feature>
<dbReference type="EMBL" id="JBJXBP010000005">
    <property type="protein sequence ID" value="KAL3829779.1"/>
    <property type="molecule type" value="Genomic_DNA"/>
</dbReference>
<dbReference type="PANTHER" id="PTHR35482:SF1">
    <property type="entry name" value="CYTOCHROME C OXIDASE SUBUNIT"/>
    <property type="match status" value="1"/>
</dbReference>
<evidence type="ECO:0000313" key="3">
    <source>
        <dbReference type="Proteomes" id="UP001634393"/>
    </source>
</evidence>
<feature type="region of interest" description="Disordered" evidence="1">
    <location>
        <begin position="24"/>
        <end position="104"/>
    </location>
</feature>
<protein>
    <submittedName>
        <fullName evidence="2">Uncharacterized protein</fullName>
    </submittedName>
</protein>
<dbReference type="PANTHER" id="PTHR35482">
    <property type="entry name" value="CYTOCHROME C OXIDASE SUBUNIT"/>
    <property type="match status" value="1"/>
</dbReference>
<evidence type="ECO:0000313" key="2">
    <source>
        <dbReference type="EMBL" id="KAL3829779.1"/>
    </source>
</evidence>
<proteinExistence type="predicted"/>
<feature type="compositionally biased region" description="Polar residues" evidence="1">
    <location>
        <begin position="24"/>
        <end position="42"/>
    </location>
</feature>
<dbReference type="AlphaFoldDB" id="A0ABD3SYR2"/>
<organism evidence="2 3">
    <name type="scientific">Penstemon smallii</name>
    <dbReference type="NCBI Taxonomy" id="265156"/>
    <lineage>
        <taxon>Eukaryota</taxon>
        <taxon>Viridiplantae</taxon>
        <taxon>Streptophyta</taxon>
        <taxon>Embryophyta</taxon>
        <taxon>Tracheophyta</taxon>
        <taxon>Spermatophyta</taxon>
        <taxon>Magnoliopsida</taxon>
        <taxon>eudicotyledons</taxon>
        <taxon>Gunneridae</taxon>
        <taxon>Pentapetalae</taxon>
        <taxon>asterids</taxon>
        <taxon>lamiids</taxon>
        <taxon>Lamiales</taxon>
        <taxon>Plantaginaceae</taxon>
        <taxon>Cheloneae</taxon>
        <taxon>Penstemon</taxon>
    </lineage>
</organism>
<gene>
    <name evidence="2" type="ORF">ACJIZ3_018581</name>
</gene>
<reference evidence="2 3" key="1">
    <citation type="submission" date="2024-12" db="EMBL/GenBank/DDBJ databases">
        <title>The unique morphological basis and parallel evolutionary history of personate flowers in Penstemon.</title>
        <authorList>
            <person name="Depatie T.H."/>
            <person name="Wessinger C.A."/>
        </authorList>
    </citation>
    <scope>NUCLEOTIDE SEQUENCE [LARGE SCALE GENOMIC DNA]</scope>
    <source>
        <strain evidence="2">WTNN_2</strain>
        <tissue evidence="2">Leaf</tissue>
    </source>
</reference>